<dbReference type="AlphaFoldDB" id="A0A182Q378"/>
<evidence type="ECO:0000313" key="1">
    <source>
        <dbReference type="EnsemblMetazoa" id="AFAF002186-PA"/>
    </source>
</evidence>
<dbReference type="EMBL" id="AXCN02000378">
    <property type="status" value="NOT_ANNOTATED_CDS"/>
    <property type="molecule type" value="Genomic_DNA"/>
</dbReference>
<sequence>MRCNGLPNAFDPSDLRKYLHIWCEGIRGANEAERNWLLQTNEQSILTQNVNVENLSEESLKQQQPQIGNTYAAKAVEVLGILEEIDEALHDADVRPAMVEDLNELKVEFRNVLADYIDEFAYKILSNINRDMELHGLLEVSHKFESDVFKAHLFGLRDMPTPQL</sequence>
<dbReference type="EnsemblMetazoa" id="AFAF002186-RA">
    <property type="protein sequence ID" value="AFAF002186-PA"/>
    <property type="gene ID" value="AFAF002186"/>
</dbReference>
<proteinExistence type="predicted"/>
<reference evidence="2" key="1">
    <citation type="submission" date="2014-01" db="EMBL/GenBank/DDBJ databases">
        <title>The Genome Sequence of Anopheles farauti FAR1 (V2).</title>
        <authorList>
            <consortium name="The Broad Institute Genomics Platform"/>
            <person name="Neafsey D.E."/>
            <person name="Besansky N."/>
            <person name="Howell P."/>
            <person name="Walton C."/>
            <person name="Young S.K."/>
            <person name="Zeng Q."/>
            <person name="Gargeya S."/>
            <person name="Fitzgerald M."/>
            <person name="Haas B."/>
            <person name="Abouelleil A."/>
            <person name="Allen A.W."/>
            <person name="Alvarado L."/>
            <person name="Arachchi H.M."/>
            <person name="Berlin A.M."/>
            <person name="Chapman S.B."/>
            <person name="Gainer-Dewar J."/>
            <person name="Goldberg J."/>
            <person name="Griggs A."/>
            <person name="Gujja S."/>
            <person name="Hansen M."/>
            <person name="Howarth C."/>
            <person name="Imamovic A."/>
            <person name="Ireland A."/>
            <person name="Larimer J."/>
            <person name="McCowan C."/>
            <person name="Murphy C."/>
            <person name="Pearson M."/>
            <person name="Poon T.W."/>
            <person name="Priest M."/>
            <person name="Roberts A."/>
            <person name="Saif S."/>
            <person name="Shea T."/>
            <person name="Sisk P."/>
            <person name="Sykes S."/>
            <person name="Wortman J."/>
            <person name="Nusbaum C."/>
            <person name="Birren B."/>
        </authorList>
    </citation>
    <scope>NUCLEOTIDE SEQUENCE [LARGE SCALE GENOMIC DNA]</scope>
    <source>
        <strain evidence="2">FAR1</strain>
    </source>
</reference>
<dbReference type="InterPro" id="IPR023247">
    <property type="entry name" value="IC97/Dnai7-like"/>
</dbReference>
<dbReference type="VEuPathDB" id="VectorBase:AFAF002186"/>
<dbReference type="PANTHER" id="PTHR20929:SF11">
    <property type="entry name" value="DYNEIN AXONEMAL INTERMEDIATE CHAIN 7"/>
    <property type="match status" value="1"/>
</dbReference>
<dbReference type="GO" id="GO:0008017">
    <property type="term" value="F:microtubule binding"/>
    <property type="evidence" value="ECO:0007669"/>
    <property type="project" value="TreeGrafter"/>
</dbReference>
<name>A0A182Q378_9DIPT</name>
<dbReference type="Proteomes" id="UP000075886">
    <property type="component" value="Unassembled WGS sequence"/>
</dbReference>
<organism evidence="1 2">
    <name type="scientific">Anopheles farauti</name>
    <dbReference type="NCBI Taxonomy" id="69004"/>
    <lineage>
        <taxon>Eukaryota</taxon>
        <taxon>Metazoa</taxon>
        <taxon>Ecdysozoa</taxon>
        <taxon>Arthropoda</taxon>
        <taxon>Hexapoda</taxon>
        <taxon>Insecta</taxon>
        <taxon>Pterygota</taxon>
        <taxon>Neoptera</taxon>
        <taxon>Endopterygota</taxon>
        <taxon>Diptera</taxon>
        <taxon>Nematocera</taxon>
        <taxon>Culicoidea</taxon>
        <taxon>Culicidae</taxon>
        <taxon>Anophelinae</taxon>
        <taxon>Anopheles</taxon>
    </lineage>
</organism>
<dbReference type="GO" id="GO:0048487">
    <property type="term" value="F:beta-tubulin binding"/>
    <property type="evidence" value="ECO:0007669"/>
    <property type="project" value="TreeGrafter"/>
</dbReference>
<evidence type="ECO:0000313" key="2">
    <source>
        <dbReference type="Proteomes" id="UP000075886"/>
    </source>
</evidence>
<keyword evidence="2" id="KW-1185">Reference proteome</keyword>
<dbReference type="PANTHER" id="PTHR20929">
    <property type="entry name" value="LUNG ADENOMA SUSCEPTIBILITY 1-RELATED"/>
    <property type="match status" value="1"/>
</dbReference>
<accession>A0A182Q378</accession>
<protein>
    <submittedName>
        <fullName evidence="1">Uncharacterized protein</fullName>
    </submittedName>
</protein>
<reference evidence="1" key="2">
    <citation type="submission" date="2020-05" db="UniProtKB">
        <authorList>
            <consortium name="EnsemblMetazoa"/>
        </authorList>
    </citation>
    <scope>IDENTIFICATION</scope>
    <source>
        <strain evidence="1">FAR1</strain>
    </source>
</reference>